<evidence type="ECO:0000313" key="8">
    <source>
        <dbReference type="EMBL" id="CAA9224189.1"/>
    </source>
</evidence>
<dbReference type="InterPro" id="IPR045229">
    <property type="entry name" value="TPP_enz"/>
</dbReference>
<dbReference type="Gene3D" id="3.40.50.1220">
    <property type="entry name" value="TPP-binding domain"/>
    <property type="match status" value="1"/>
</dbReference>
<dbReference type="InterPro" id="IPR012001">
    <property type="entry name" value="Thiamin_PyroP_enz_TPP-bd_dom"/>
</dbReference>
<dbReference type="GO" id="GO:0009099">
    <property type="term" value="P:L-valine biosynthetic process"/>
    <property type="evidence" value="ECO:0007669"/>
    <property type="project" value="TreeGrafter"/>
</dbReference>
<dbReference type="Gene3D" id="3.40.50.970">
    <property type="match status" value="2"/>
</dbReference>
<evidence type="ECO:0000259" key="6">
    <source>
        <dbReference type="Pfam" id="PF02775"/>
    </source>
</evidence>
<dbReference type="InterPro" id="IPR011766">
    <property type="entry name" value="TPP_enzyme_TPP-bd"/>
</dbReference>
<feature type="domain" description="Thiamine pyrophosphate enzyme central" evidence="5">
    <location>
        <begin position="214"/>
        <end position="349"/>
    </location>
</feature>
<feature type="region of interest" description="Disordered" evidence="4">
    <location>
        <begin position="1"/>
        <end position="26"/>
    </location>
</feature>
<reference evidence="8" key="1">
    <citation type="submission" date="2020-02" db="EMBL/GenBank/DDBJ databases">
        <authorList>
            <person name="Meier V. D."/>
        </authorList>
    </citation>
    <scope>NUCLEOTIDE SEQUENCE</scope>
    <source>
        <strain evidence="8">AVDCRST_MAG77</strain>
    </source>
</reference>
<dbReference type="GO" id="GO:0050660">
    <property type="term" value="F:flavin adenine dinucleotide binding"/>
    <property type="evidence" value="ECO:0007669"/>
    <property type="project" value="TreeGrafter"/>
</dbReference>
<accession>A0A6J4HIH6</accession>
<dbReference type="EMBL" id="CADCTC010000041">
    <property type="protein sequence ID" value="CAA9224189.1"/>
    <property type="molecule type" value="Genomic_DNA"/>
</dbReference>
<dbReference type="GO" id="GO:0009097">
    <property type="term" value="P:isoleucine biosynthetic process"/>
    <property type="evidence" value="ECO:0007669"/>
    <property type="project" value="TreeGrafter"/>
</dbReference>
<dbReference type="CDD" id="cd07035">
    <property type="entry name" value="TPP_PYR_POX_like"/>
    <property type="match status" value="1"/>
</dbReference>
<protein>
    <submittedName>
        <fullName evidence="8">Acetolactate synthase large subunit</fullName>
        <ecNumber evidence="8">2.2.1.6</ecNumber>
    </submittedName>
</protein>
<dbReference type="PANTHER" id="PTHR18968:SF13">
    <property type="entry name" value="ACETOLACTATE SYNTHASE CATALYTIC SUBUNIT, MITOCHONDRIAL"/>
    <property type="match status" value="1"/>
</dbReference>
<dbReference type="GO" id="GO:0030976">
    <property type="term" value="F:thiamine pyrophosphate binding"/>
    <property type="evidence" value="ECO:0007669"/>
    <property type="project" value="InterPro"/>
</dbReference>
<keyword evidence="8" id="KW-0808">Transferase</keyword>
<evidence type="ECO:0000256" key="2">
    <source>
        <dbReference type="ARBA" id="ARBA00023052"/>
    </source>
</evidence>
<evidence type="ECO:0000259" key="7">
    <source>
        <dbReference type="Pfam" id="PF02776"/>
    </source>
</evidence>
<evidence type="ECO:0000256" key="4">
    <source>
        <dbReference type="SAM" id="MobiDB-lite"/>
    </source>
</evidence>
<dbReference type="SUPFAM" id="SSF52467">
    <property type="entry name" value="DHS-like NAD/FAD-binding domain"/>
    <property type="match status" value="1"/>
</dbReference>
<dbReference type="Pfam" id="PF02775">
    <property type="entry name" value="TPP_enzyme_C"/>
    <property type="match status" value="1"/>
</dbReference>
<gene>
    <name evidence="8" type="ORF">AVDCRST_MAG77-607</name>
</gene>
<dbReference type="InterPro" id="IPR029061">
    <property type="entry name" value="THDP-binding"/>
</dbReference>
<proteinExistence type="inferred from homology"/>
<dbReference type="EC" id="2.2.1.6" evidence="8"/>
<dbReference type="GO" id="GO:0000287">
    <property type="term" value="F:magnesium ion binding"/>
    <property type="evidence" value="ECO:0007669"/>
    <property type="project" value="InterPro"/>
</dbReference>
<dbReference type="Pfam" id="PF02776">
    <property type="entry name" value="TPP_enzyme_N"/>
    <property type="match status" value="1"/>
</dbReference>
<feature type="compositionally biased region" description="Low complexity" evidence="4">
    <location>
        <begin position="8"/>
        <end position="26"/>
    </location>
</feature>
<comment type="similarity">
    <text evidence="1 3">Belongs to the TPP enzyme family.</text>
</comment>
<name>A0A6J4HIH6_9CHLR</name>
<dbReference type="InterPro" id="IPR012000">
    <property type="entry name" value="Thiamin_PyroP_enz_cen_dom"/>
</dbReference>
<dbReference type="CDD" id="cd00568">
    <property type="entry name" value="TPP_enzymes"/>
    <property type="match status" value="1"/>
</dbReference>
<keyword evidence="2 3" id="KW-0786">Thiamine pyrophosphate</keyword>
<dbReference type="InterPro" id="IPR029035">
    <property type="entry name" value="DHS-like_NAD/FAD-binding_dom"/>
</dbReference>
<dbReference type="PANTHER" id="PTHR18968">
    <property type="entry name" value="THIAMINE PYROPHOSPHATE ENZYMES"/>
    <property type="match status" value="1"/>
</dbReference>
<dbReference type="Pfam" id="PF00205">
    <property type="entry name" value="TPP_enzyme_M"/>
    <property type="match status" value="1"/>
</dbReference>
<feature type="domain" description="Thiamine pyrophosphate enzyme N-terminal TPP-binding" evidence="7">
    <location>
        <begin position="25"/>
        <end position="142"/>
    </location>
</feature>
<dbReference type="GO" id="GO:0005948">
    <property type="term" value="C:acetolactate synthase complex"/>
    <property type="evidence" value="ECO:0007669"/>
    <property type="project" value="TreeGrafter"/>
</dbReference>
<dbReference type="SUPFAM" id="SSF52518">
    <property type="entry name" value="Thiamin diphosphate-binding fold (THDP-binding)"/>
    <property type="match status" value="2"/>
</dbReference>
<feature type="domain" description="Thiamine pyrophosphate enzyme TPP-binding" evidence="6">
    <location>
        <begin position="415"/>
        <end position="554"/>
    </location>
</feature>
<evidence type="ECO:0000259" key="5">
    <source>
        <dbReference type="Pfam" id="PF00205"/>
    </source>
</evidence>
<organism evidence="8">
    <name type="scientific">uncultured Chloroflexota bacterium</name>
    <dbReference type="NCBI Taxonomy" id="166587"/>
    <lineage>
        <taxon>Bacteria</taxon>
        <taxon>Bacillati</taxon>
        <taxon>Chloroflexota</taxon>
        <taxon>environmental samples</taxon>
    </lineage>
</organism>
<sequence length="565" mass="59573">MATTIEQPAAGAPATTTTPAAPEPRTGGELVVDALIKGGVKHAFGIAGVHNLPIYDALYQRGAIKTYVTRHEQGAAFMADGYARVAGTPGVALVTTGPGLTNTVTPLCGAWSDSLPVLVIGTAGELPLLGKYKGYLHEYKDQHGVMEAAAGSTLVTRAADLEKETLAALAQMQTGRPRPMTLEVPIDVLAETTHAAQTAMPQIPAPPTPDAAAVKRTARMLREAKYPILMVGGGAARSKDMGLLRRLAETLRAPVLTSISGKGAIPDDSPWAAGCTWRTSSGPTDGYPDAWRKADAGLVIGSRLTGMSTRAWRLPLPEKLAHLDLDESEMGKSYPVTERLVGDAESGMRLLLDELDRLGSDGASQWDAAEIVAARRADDDAGRAKCPEALQIVDQLRAALPEHGILSCDQSIACYWAVRHYRVTGPRRFLYPAGSAALGFGLPVGIGAQVAAPNTPVCVLAGDGGFLFTGTELATAVQYELPLAIVVCNDNAYGMIKAAQSMRYSGRVLDTVLRNPDFVAYGKAFGAHAEKLSGPDEIAGALKSAWGRKGPSLFQLDIELLPPFH</sequence>
<dbReference type="AlphaFoldDB" id="A0A6J4HIH6"/>
<evidence type="ECO:0000256" key="1">
    <source>
        <dbReference type="ARBA" id="ARBA00007812"/>
    </source>
</evidence>
<evidence type="ECO:0000256" key="3">
    <source>
        <dbReference type="RuleBase" id="RU362132"/>
    </source>
</evidence>
<dbReference type="GO" id="GO:0003984">
    <property type="term" value="F:acetolactate synthase activity"/>
    <property type="evidence" value="ECO:0007669"/>
    <property type="project" value="UniProtKB-EC"/>
</dbReference>